<name>A0ABD0KMZ8_9CAEN</name>
<proteinExistence type="predicted"/>
<feature type="compositionally biased region" description="Low complexity" evidence="1">
    <location>
        <begin position="130"/>
        <end position="141"/>
    </location>
</feature>
<keyword evidence="2" id="KW-0812">Transmembrane</keyword>
<keyword evidence="2" id="KW-0472">Membrane</keyword>
<feature type="transmembrane region" description="Helical" evidence="2">
    <location>
        <begin position="234"/>
        <end position="256"/>
    </location>
</feature>
<gene>
    <name evidence="3" type="ORF">BaRGS_00020460</name>
</gene>
<dbReference type="Proteomes" id="UP001519460">
    <property type="component" value="Unassembled WGS sequence"/>
</dbReference>
<evidence type="ECO:0000313" key="4">
    <source>
        <dbReference type="Proteomes" id="UP001519460"/>
    </source>
</evidence>
<evidence type="ECO:0000256" key="1">
    <source>
        <dbReference type="SAM" id="MobiDB-lite"/>
    </source>
</evidence>
<comment type="caution">
    <text evidence="3">The sequence shown here is derived from an EMBL/GenBank/DDBJ whole genome shotgun (WGS) entry which is preliminary data.</text>
</comment>
<accession>A0ABD0KMZ8</accession>
<evidence type="ECO:0000256" key="2">
    <source>
        <dbReference type="SAM" id="Phobius"/>
    </source>
</evidence>
<protein>
    <submittedName>
        <fullName evidence="3">Uncharacterized protein</fullName>
    </submittedName>
</protein>
<dbReference type="AlphaFoldDB" id="A0ABD0KMZ8"/>
<evidence type="ECO:0000313" key="3">
    <source>
        <dbReference type="EMBL" id="KAK7488301.1"/>
    </source>
</evidence>
<dbReference type="EMBL" id="JACVVK020000152">
    <property type="protein sequence ID" value="KAK7488301.1"/>
    <property type="molecule type" value="Genomic_DNA"/>
</dbReference>
<organism evidence="3 4">
    <name type="scientific">Batillaria attramentaria</name>
    <dbReference type="NCBI Taxonomy" id="370345"/>
    <lineage>
        <taxon>Eukaryota</taxon>
        <taxon>Metazoa</taxon>
        <taxon>Spiralia</taxon>
        <taxon>Lophotrochozoa</taxon>
        <taxon>Mollusca</taxon>
        <taxon>Gastropoda</taxon>
        <taxon>Caenogastropoda</taxon>
        <taxon>Sorbeoconcha</taxon>
        <taxon>Cerithioidea</taxon>
        <taxon>Batillariidae</taxon>
        <taxon>Batillaria</taxon>
    </lineage>
</organism>
<sequence length="266" mass="27827">MGLFSTSATSVVITDDITTAADLTQMITDDVTTEGMTSADVLSLGATTEDGATVEMTTKSTSNADVSSAHILTDEISTDGSVVPENNSPRFGTDISTTMEATTASVTAEDLTSPLVPSGVSSADEGKAGTTGRVTTSDTTTHDVSAWGTRELTSGMTTASILSSSGTGNRSSLILSRPQRSCRCRHVFPEMEKNSTMTREHRDKILGIVQTLTVTKGNLSATRRRLMSARDDRASAITIGVVGAVLCALPVVLMVVSDVTTWHSVK</sequence>
<reference evidence="3 4" key="1">
    <citation type="journal article" date="2023" name="Sci. Data">
        <title>Genome assembly of the Korean intertidal mud-creeper Batillaria attramentaria.</title>
        <authorList>
            <person name="Patra A.K."/>
            <person name="Ho P.T."/>
            <person name="Jun S."/>
            <person name="Lee S.J."/>
            <person name="Kim Y."/>
            <person name="Won Y.J."/>
        </authorList>
    </citation>
    <scope>NUCLEOTIDE SEQUENCE [LARGE SCALE GENOMIC DNA]</scope>
    <source>
        <strain evidence="3">Wonlab-2016</strain>
    </source>
</reference>
<feature type="region of interest" description="Disordered" evidence="1">
    <location>
        <begin position="113"/>
        <end position="141"/>
    </location>
</feature>
<keyword evidence="2" id="KW-1133">Transmembrane helix</keyword>
<keyword evidence="4" id="KW-1185">Reference proteome</keyword>